<dbReference type="AlphaFoldDB" id="A0A4R5L4N2"/>
<dbReference type="EMBL" id="SMOD01000038">
    <property type="protein sequence ID" value="TDG03626.1"/>
    <property type="molecule type" value="Genomic_DNA"/>
</dbReference>
<dbReference type="PRINTS" id="PR00368">
    <property type="entry name" value="FADPNR"/>
</dbReference>
<dbReference type="PANTHER" id="PTHR43539">
    <property type="entry name" value="FLAVIN-BINDING MONOOXYGENASE-LIKE PROTEIN (AFU_ORTHOLOGUE AFUA_4G09220)"/>
    <property type="match status" value="1"/>
</dbReference>
<dbReference type="Pfam" id="PF13738">
    <property type="entry name" value="Pyr_redox_3"/>
    <property type="match status" value="1"/>
</dbReference>
<dbReference type="InterPro" id="IPR050982">
    <property type="entry name" value="Auxin_biosynth/cation_transpt"/>
</dbReference>
<gene>
    <name evidence="2" type="ORF">E1N52_33955</name>
</gene>
<protein>
    <submittedName>
        <fullName evidence="2">NAD(P)/FAD-dependent oxidoreductase</fullName>
    </submittedName>
</protein>
<evidence type="ECO:0000313" key="2">
    <source>
        <dbReference type="EMBL" id="TDG03626.1"/>
    </source>
</evidence>
<dbReference type="InterPro" id="IPR036188">
    <property type="entry name" value="FAD/NAD-bd_sf"/>
</dbReference>
<dbReference type="Gene3D" id="3.50.50.60">
    <property type="entry name" value="FAD/NAD(P)-binding domain"/>
    <property type="match status" value="1"/>
</dbReference>
<comment type="caution">
    <text evidence="2">The sequence shown here is derived from an EMBL/GenBank/DDBJ whole genome shotgun (WGS) entry which is preliminary data.</text>
</comment>
<dbReference type="PANTHER" id="PTHR43539:SF91">
    <property type="entry name" value="FAD-DEPENDENT URATE HYDROXYLASE"/>
    <property type="match status" value="1"/>
</dbReference>
<accession>A0A4R5L4N2</accession>
<dbReference type="OrthoDB" id="8671611at2"/>
<name>A0A4R5L4N2_9BURK</name>
<organism evidence="2 3">
    <name type="scientific">Paraburkholderia guartelaensis</name>
    <dbReference type="NCBI Taxonomy" id="2546446"/>
    <lineage>
        <taxon>Bacteria</taxon>
        <taxon>Pseudomonadati</taxon>
        <taxon>Pseudomonadota</taxon>
        <taxon>Betaproteobacteria</taxon>
        <taxon>Burkholderiales</taxon>
        <taxon>Burkholderiaceae</taxon>
        <taxon>Paraburkholderia</taxon>
    </lineage>
</organism>
<dbReference type="GO" id="GO:0004497">
    <property type="term" value="F:monooxygenase activity"/>
    <property type="evidence" value="ECO:0007669"/>
    <property type="project" value="TreeGrafter"/>
</dbReference>
<reference evidence="2 3" key="1">
    <citation type="submission" date="2019-03" db="EMBL/GenBank/DDBJ databases">
        <title>Paraburkholderia sp. isolated from native Mimosa gymnas in Guartela State Park, Brazil.</title>
        <authorList>
            <person name="Paulitsch F."/>
            <person name="Hungria M."/>
            <person name="Delamuta J.R.M."/>
            <person name="Ribeiro R.A."/>
            <person name="Dall'Agnol R."/>
            <person name="Silva J.S.B."/>
        </authorList>
    </citation>
    <scope>NUCLEOTIDE SEQUENCE [LARGE SCALE GENOMIC DNA]</scope>
    <source>
        <strain evidence="2 3">CNPSo 3008</strain>
    </source>
</reference>
<dbReference type="Proteomes" id="UP000295606">
    <property type="component" value="Unassembled WGS sequence"/>
</dbReference>
<evidence type="ECO:0000256" key="1">
    <source>
        <dbReference type="ARBA" id="ARBA00023002"/>
    </source>
</evidence>
<dbReference type="GO" id="GO:0050660">
    <property type="term" value="F:flavin adenine dinucleotide binding"/>
    <property type="evidence" value="ECO:0007669"/>
    <property type="project" value="TreeGrafter"/>
</dbReference>
<evidence type="ECO:0000313" key="3">
    <source>
        <dbReference type="Proteomes" id="UP000295606"/>
    </source>
</evidence>
<proteinExistence type="predicted"/>
<sequence length="485" mass="52804">MSEPALHDRHAHTTLRLIGPDPEDWVVNRDGIDHNVVVVGGGQSGTAFAFGLRRAGIGKVSVIDGAAGAPQAGVWTTRARMQRLRTPKTLAGPEAGLHALSFQAWYEARHGEAAYAAFERIGREDWAEYLAWYREFLGIAVRYGTTLTRIEPVGTHFRLHLDVRHGDDVVRRVETARKVILANGVAGNGKPNVAAPLAVLPRTHRAHTSDAIDFSALRGKSVAVVGGAASAFDAAATALEAGAADVHLFVRRALLPSLPVTRARAYPGAYDNYPALPDALRWRLALRFRRAGSTPPADAVSRATRFPNFHLHLDAVWQRATVEGTRVAARVNDATFAFDFVIAGTGYAVDLHARPELADLADHVLLWRDHYTPAPHEQDEALGAHPYLGAALEYLEKTPGAAPFLRNVHVFNPAAFVSRGLPVGDVPSMKRDIPAVIRRVSEDLFLDDIEAHEARMSAVVAADFEPSLYVDSVYSEERVEPAQSR</sequence>
<dbReference type="PRINTS" id="PR00469">
    <property type="entry name" value="PNDRDTASEII"/>
</dbReference>
<dbReference type="RefSeq" id="WP_133188107.1">
    <property type="nucleotide sequence ID" value="NZ_SMOD01000038.1"/>
</dbReference>
<keyword evidence="1" id="KW-0560">Oxidoreductase</keyword>
<dbReference type="SUPFAM" id="SSF51905">
    <property type="entry name" value="FAD/NAD(P)-binding domain"/>
    <property type="match status" value="2"/>
</dbReference>